<keyword evidence="1" id="KW-1133">Transmembrane helix</keyword>
<dbReference type="Proteomes" id="UP000826722">
    <property type="component" value="Chromosome"/>
</dbReference>
<dbReference type="InterPro" id="IPR009781">
    <property type="entry name" value="DUF1345"/>
</dbReference>
<evidence type="ECO:0000256" key="1">
    <source>
        <dbReference type="SAM" id="Phobius"/>
    </source>
</evidence>
<dbReference type="AlphaFoldDB" id="A0A8D5JVN4"/>
<dbReference type="Pfam" id="PF07077">
    <property type="entry name" value="DUF1345"/>
    <property type="match status" value="1"/>
</dbReference>
<keyword evidence="3" id="KW-1185">Reference proteome</keyword>
<dbReference type="EMBL" id="AP024110">
    <property type="protein sequence ID" value="BCM24299.1"/>
    <property type="molecule type" value="Genomic_DNA"/>
</dbReference>
<evidence type="ECO:0000313" key="3">
    <source>
        <dbReference type="Proteomes" id="UP000826722"/>
    </source>
</evidence>
<feature type="transmembrane region" description="Helical" evidence="1">
    <location>
        <begin position="173"/>
        <end position="194"/>
    </location>
</feature>
<feature type="transmembrane region" description="Helical" evidence="1">
    <location>
        <begin position="55"/>
        <end position="79"/>
    </location>
</feature>
<feature type="transmembrane region" description="Helical" evidence="1">
    <location>
        <begin position="91"/>
        <end position="114"/>
    </location>
</feature>
<protein>
    <recommendedName>
        <fullName evidence="4">DUF1345 domain-containing protein</fullName>
    </recommendedName>
</protein>
<name>A0A8D5JVN4_9PROT</name>
<reference evidence="2" key="1">
    <citation type="journal article" date="2021" name="Arch. Microbiol.">
        <title>Methyloradius palustris gen. nov., sp. nov., a methanol-oxidizing bacterium isolated from snow.</title>
        <authorList>
            <person name="Miyadera T."/>
            <person name="Kojima H."/>
            <person name="Fukui M."/>
        </authorList>
    </citation>
    <scope>NUCLEOTIDE SEQUENCE</scope>
    <source>
        <strain evidence="2">Zm11</strain>
    </source>
</reference>
<organism evidence="2 3">
    <name type="scientific">Methyloradius palustris</name>
    <dbReference type="NCBI Taxonomy" id="2778876"/>
    <lineage>
        <taxon>Bacteria</taxon>
        <taxon>Pseudomonadati</taxon>
        <taxon>Pseudomonadota</taxon>
        <taxon>Betaproteobacteria</taxon>
        <taxon>Nitrosomonadales</taxon>
        <taxon>Methylophilaceae</taxon>
        <taxon>Methyloradius</taxon>
    </lineage>
</organism>
<gene>
    <name evidence="2" type="ORF">ZMTM_05580</name>
</gene>
<dbReference type="KEGG" id="mpau:ZMTM_05580"/>
<feature type="transmembrane region" description="Helical" evidence="1">
    <location>
        <begin position="141"/>
        <end position="161"/>
    </location>
</feature>
<sequence>MIAMVLPHDWSLVTRILTGWNAGVWSYLALMGWLITKADHAQIQRISAQEDKGAIAVLAIMSLSAVFSLAAIGFELASVSNLATHERISHYILTIITVLSSWLLVGIIFTFHYAHTFYLSDKTKRAFMFPDKKSNPDYWDFLYLAFTIAAAAQTSDVSVMTSSARKAVTAQSILSFLFNAAVIGLLINIAAGIIGSH</sequence>
<keyword evidence="1" id="KW-0472">Membrane</keyword>
<evidence type="ECO:0008006" key="4">
    <source>
        <dbReference type="Google" id="ProtNLM"/>
    </source>
</evidence>
<keyword evidence="1" id="KW-0812">Transmembrane</keyword>
<accession>A0A8D5JVN4</accession>
<proteinExistence type="predicted"/>
<feature type="transmembrane region" description="Helical" evidence="1">
    <location>
        <begin position="12"/>
        <end position="35"/>
    </location>
</feature>
<evidence type="ECO:0000313" key="2">
    <source>
        <dbReference type="EMBL" id="BCM24299.1"/>
    </source>
</evidence>